<dbReference type="PANTHER" id="PTHR43547:SF2">
    <property type="entry name" value="HYBRID SIGNAL TRANSDUCTION HISTIDINE KINASE C"/>
    <property type="match status" value="1"/>
</dbReference>
<evidence type="ECO:0000256" key="1">
    <source>
        <dbReference type="ARBA" id="ARBA00000085"/>
    </source>
</evidence>
<feature type="domain" description="Histidine kinase" evidence="10">
    <location>
        <begin position="229"/>
        <end position="450"/>
    </location>
</feature>
<feature type="coiled-coil region" evidence="9">
    <location>
        <begin position="191"/>
        <end position="219"/>
    </location>
</feature>
<dbReference type="Gene3D" id="3.30.450.40">
    <property type="match status" value="1"/>
</dbReference>
<evidence type="ECO:0000256" key="4">
    <source>
        <dbReference type="ARBA" id="ARBA00022679"/>
    </source>
</evidence>
<dbReference type="FunFam" id="3.30.565.10:FF:000037">
    <property type="entry name" value="Hybrid sensor histidine kinase/response regulator"/>
    <property type="match status" value="1"/>
</dbReference>
<gene>
    <name evidence="11" type="ORF">LF65_01653</name>
</gene>
<dbReference type="InterPro" id="IPR003661">
    <property type="entry name" value="HisK_dim/P_dom"/>
</dbReference>
<reference evidence="12" key="1">
    <citation type="submission" date="2014-12" db="EMBL/GenBank/DDBJ databases">
        <title>Genome sequence of Clostridium beijerinckii strain 59B.</title>
        <authorList>
            <person name="Little G.T."/>
            <person name="Minton N.P."/>
        </authorList>
    </citation>
    <scope>NUCLEOTIDE SEQUENCE [LARGE SCALE GENOMIC DNA]</scope>
    <source>
        <strain evidence="12">59B</strain>
    </source>
</reference>
<keyword evidence="9" id="KW-0175">Coiled coil</keyword>
<dbReference type="Proteomes" id="UP000031866">
    <property type="component" value="Chromosome"/>
</dbReference>
<dbReference type="InterPro" id="IPR005467">
    <property type="entry name" value="His_kinase_dom"/>
</dbReference>
<dbReference type="KEGG" id="cbei:LF65_01653"/>
<dbReference type="InterPro" id="IPR029016">
    <property type="entry name" value="GAF-like_dom_sf"/>
</dbReference>
<evidence type="ECO:0000256" key="9">
    <source>
        <dbReference type="SAM" id="Coils"/>
    </source>
</evidence>
<dbReference type="InterPro" id="IPR036890">
    <property type="entry name" value="HATPase_C_sf"/>
</dbReference>
<dbReference type="Gene3D" id="1.10.287.130">
    <property type="match status" value="1"/>
</dbReference>
<dbReference type="SMART" id="SM00387">
    <property type="entry name" value="HATPase_c"/>
    <property type="match status" value="1"/>
</dbReference>
<comment type="catalytic activity">
    <reaction evidence="1">
        <text>ATP + protein L-histidine = ADP + protein N-phospho-L-histidine.</text>
        <dbReference type="EC" id="2.7.13.3"/>
    </reaction>
</comment>
<dbReference type="Pfam" id="PF02518">
    <property type="entry name" value="HATPase_c"/>
    <property type="match status" value="1"/>
</dbReference>
<keyword evidence="3" id="KW-0597">Phosphoprotein</keyword>
<evidence type="ECO:0000256" key="8">
    <source>
        <dbReference type="ARBA" id="ARBA00023012"/>
    </source>
</evidence>
<keyword evidence="7" id="KW-0067">ATP-binding</keyword>
<dbReference type="EC" id="2.7.13.3" evidence="2"/>
<dbReference type="SMART" id="SM00388">
    <property type="entry name" value="HisKA"/>
    <property type="match status" value="1"/>
</dbReference>
<keyword evidence="6 11" id="KW-0418">Kinase</keyword>
<evidence type="ECO:0000256" key="2">
    <source>
        <dbReference type="ARBA" id="ARBA00012438"/>
    </source>
</evidence>
<dbReference type="PANTHER" id="PTHR43547">
    <property type="entry name" value="TWO-COMPONENT HISTIDINE KINASE"/>
    <property type="match status" value="1"/>
</dbReference>
<dbReference type="GO" id="GO:0005524">
    <property type="term" value="F:ATP binding"/>
    <property type="evidence" value="ECO:0007669"/>
    <property type="project" value="UniProtKB-KW"/>
</dbReference>
<dbReference type="InterPro" id="IPR003594">
    <property type="entry name" value="HATPase_dom"/>
</dbReference>
<evidence type="ECO:0000259" key="10">
    <source>
        <dbReference type="PROSITE" id="PS50109"/>
    </source>
</evidence>
<keyword evidence="4" id="KW-0808">Transferase</keyword>
<dbReference type="InterPro" id="IPR004358">
    <property type="entry name" value="Sig_transdc_His_kin-like_C"/>
</dbReference>
<organism evidence="11 12">
    <name type="scientific">Clostridium beijerinckii</name>
    <name type="common">Clostridium MP</name>
    <dbReference type="NCBI Taxonomy" id="1520"/>
    <lineage>
        <taxon>Bacteria</taxon>
        <taxon>Bacillati</taxon>
        <taxon>Bacillota</taxon>
        <taxon>Clostridia</taxon>
        <taxon>Eubacteriales</taxon>
        <taxon>Clostridiaceae</taxon>
        <taxon>Clostridium</taxon>
    </lineage>
</organism>
<dbReference type="RefSeq" id="WP_041895535.1">
    <property type="nucleotide sequence ID" value="NZ_CP010086.2"/>
</dbReference>
<accession>A0A0B5QN65</accession>
<evidence type="ECO:0000256" key="6">
    <source>
        <dbReference type="ARBA" id="ARBA00022777"/>
    </source>
</evidence>
<dbReference type="Pfam" id="PF00512">
    <property type="entry name" value="HisKA"/>
    <property type="match status" value="1"/>
</dbReference>
<evidence type="ECO:0000313" key="11">
    <source>
        <dbReference type="EMBL" id="AJG98258.1"/>
    </source>
</evidence>
<dbReference type="AlphaFoldDB" id="A0A0B5QN65"/>
<dbReference type="EMBL" id="CP010086">
    <property type="protein sequence ID" value="AJG98258.1"/>
    <property type="molecule type" value="Genomic_DNA"/>
</dbReference>
<dbReference type="InterPro" id="IPR036097">
    <property type="entry name" value="HisK_dim/P_sf"/>
</dbReference>
<proteinExistence type="predicted"/>
<evidence type="ECO:0000256" key="7">
    <source>
        <dbReference type="ARBA" id="ARBA00022840"/>
    </source>
</evidence>
<evidence type="ECO:0000313" key="12">
    <source>
        <dbReference type="Proteomes" id="UP000031866"/>
    </source>
</evidence>
<evidence type="ECO:0000256" key="3">
    <source>
        <dbReference type="ARBA" id="ARBA00022553"/>
    </source>
</evidence>
<name>A0A0B5QN65_CLOBE</name>
<sequence>MSQCTKKHEACYIIDSKKRCTQLGVDPNKLALPKNRMSKIELGRKKDAYDEILEVVKFFSNKILKNLEGTPILITITDEKGYLLDILGDESIRETMYRLGIEQGIQFSEEDIGTNVVSLTLKQNHSVQLVGRNHFHTHLHDYACYGVPFHYSNDERLLGSICIMTAVILHNPFFLMILTTVVDAIERELLLRRQNRKINKQKELLYESEKRQRELLEKNLIMKDEFLTLITHEFKTPINVIYSAIQLIEHVYINEIPQSVKNLIGSIKRNAFRQLRLVNNLLDITRLKSDKFKLNLKNVDLVFMTKLITESIKIYADQKKINLDFKTNIDNINTALDDEKYERVILNLLSNAIKFTPEDGDVYVQINENKNEKTVSISVSDTGIGIPREKLETIFQKFGQVENNLSRRAEGSGIGLTIVRMLVSIMGGKIEVDSEVGSGSKFTVILPIKDEIVDEDDKLLKIPENELKNVINIEFSDIYF</sequence>
<dbReference type="CDD" id="cd16922">
    <property type="entry name" value="HATPase_EvgS-ArcB-TorS-like"/>
    <property type="match status" value="1"/>
</dbReference>
<dbReference type="PRINTS" id="PR00344">
    <property type="entry name" value="BCTRLSENSOR"/>
</dbReference>
<dbReference type="SUPFAM" id="SSF47384">
    <property type="entry name" value="Homodimeric domain of signal transducing histidine kinase"/>
    <property type="match status" value="1"/>
</dbReference>
<evidence type="ECO:0000256" key="5">
    <source>
        <dbReference type="ARBA" id="ARBA00022741"/>
    </source>
</evidence>
<dbReference type="PROSITE" id="PS50109">
    <property type="entry name" value="HIS_KIN"/>
    <property type="match status" value="1"/>
</dbReference>
<dbReference type="SUPFAM" id="SSF55874">
    <property type="entry name" value="ATPase domain of HSP90 chaperone/DNA topoisomerase II/histidine kinase"/>
    <property type="match status" value="1"/>
</dbReference>
<keyword evidence="8" id="KW-0902">Two-component regulatory system</keyword>
<protein>
    <recommendedName>
        <fullName evidence="2">histidine kinase</fullName>
        <ecNumber evidence="2">2.7.13.3</ecNumber>
    </recommendedName>
</protein>
<keyword evidence="5" id="KW-0547">Nucleotide-binding</keyword>
<dbReference type="OrthoDB" id="9813394at2"/>
<dbReference type="GO" id="GO:0000155">
    <property type="term" value="F:phosphorelay sensor kinase activity"/>
    <property type="evidence" value="ECO:0007669"/>
    <property type="project" value="InterPro"/>
</dbReference>
<dbReference type="CDD" id="cd00082">
    <property type="entry name" value="HisKA"/>
    <property type="match status" value="1"/>
</dbReference>
<dbReference type="Gene3D" id="3.30.565.10">
    <property type="entry name" value="Histidine kinase-like ATPase, C-terminal domain"/>
    <property type="match status" value="1"/>
</dbReference>
<dbReference type="STRING" id="1520.LF65_01653"/>